<keyword evidence="1" id="KW-0175">Coiled coil</keyword>
<accession>A0A0F9P4P2</accession>
<feature type="transmembrane region" description="Helical" evidence="2">
    <location>
        <begin position="184"/>
        <end position="207"/>
    </location>
</feature>
<dbReference type="EMBL" id="LAZR01005931">
    <property type="protein sequence ID" value="KKM96045.1"/>
    <property type="molecule type" value="Genomic_DNA"/>
</dbReference>
<gene>
    <name evidence="3" type="ORF">LCGC14_1182120</name>
</gene>
<protein>
    <submittedName>
        <fullName evidence="3">Uncharacterized protein</fullName>
    </submittedName>
</protein>
<evidence type="ECO:0000313" key="3">
    <source>
        <dbReference type="EMBL" id="KKM96045.1"/>
    </source>
</evidence>
<keyword evidence="2" id="KW-1133">Transmembrane helix</keyword>
<comment type="caution">
    <text evidence="3">The sequence shown here is derived from an EMBL/GenBank/DDBJ whole genome shotgun (WGS) entry which is preliminary data.</text>
</comment>
<feature type="transmembrane region" description="Helical" evidence="2">
    <location>
        <begin position="285"/>
        <end position="306"/>
    </location>
</feature>
<evidence type="ECO:0000256" key="2">
    <source>
        <dbReference type="SAM" id="Phobius"/>
    </source>
</evidence>
<keyword evidence="2" id="KW-0472">Membrane</keyword>
<evidence type="ECO:0000256" key="1">
    <source>
        <dbReference type="SAM" id="Coils"/>
    </source>
</evidence>
<feature type="transmembrane region" description="Helical" evidence="2">
    <location>
        <begin position="254"/>
        <end position="273"/>
    </location>
</feature>
<feature type="coiled-coil region" evidence="1">
    <location>
        <begin position="341"/>
        <end position="368"/>
    </location>
</feature>
<organism evidence="3">
    <name type="scientific">marine sediment metagenome</name>
    <dbReference type="NCBI Taxonomy" id="412755"/>
    <lineage>
        <taxon>unclassified sequences</taxon>
        <taxon>metagenomes</taxon>
        <taxon>ecological metagenomes</taxon>
    </lineage>
</organism>
<feature type="transmembrane region" description="Helical" evidence="2">
    <location>
        <begin position="312"/>
        <end position="330"/>
    </location>
</feature>
<name>A0A0F9P4P2_9ZZZZ</name>
<dbReference type="AlphaFoldDB" id="A0A0F9P4P2"/>
<proteinExistence type="predicted"/>
<keyword evidence="2" id="KW-0812">Transmembrane</keyword>
<reference evidence="3" key="1">
    <citation type="journal article" date="2015" name="Nature">
        <title>Complex archaea that bridge the gap between prokaryotes and eukaryotes.</title>
        <authorList>
            <person name="Spang A."/>
            <person name="Saw J.H."/>
            <person name="Jorgensen S.L."/>
            <person name="Zaremba-Niedzwiedzka K."/>
            <person name="Martijn J."/>
            <person name="Lind A.E."/>
            <person name="van Eijk R."/>
            <person name="Schleper C."/>
            <person name="Guy L."/>
            <person name="Ettema T.J."/>
        </authorList>
    </citation>
    <scope>NUCLEOTIDE SEQUENCE</scope>
</reference>
<sequence>MRLIVDQKNTAVQGGTVPVRWCLYRKELEELERRGVNKPHVLIVVRNNNHEHRQLVPMDQMMAYVQFHRFGENTIHAAVVWHNEDNVKKLKSFFLEKYSRLSYEHGVLRLDEKLGFKEYYSSNGQSYNRLDETAHVTVMVPEEFFSKEPSRFEKWWVNLFFEYRPVDQCQFRRRRMLAYSVQPFAVLAWVIVITIARFIGALVLSIAGMRGTDWNPVIHPFRYPTGDIKKRVEKGDSVFWCKKDGEKYPLMFRAFSPPVLLVLSVLLVGLGVLGEWTFSYTLVPWWYYAVVGVVLPFVIAAVAAVAYAAFTLVWILLTALIFKPIINWIANNSDAWEQKRMERKRAAKERKEREQKAAEERLLKERAAMHEELEQLLACNGELQPSINALPQTKRTIHLRFLDLKAQICRPYAQ</sequence>